<feature type="chain" id="PRO_5015799245" evidence="2">
    <location>
        <begin position="23"/>
        <end position="481"/>
    </location>
</feature>
<dbReference type="InterPro" id="IPR010131">
    <property type="entry name" value="MdtP/NodT-like"/>
</dbReference>
<dbReference type="OrthoDB" id="9770517at2"/>
<evidence type="ECO:0000256" key="1">
    <source>
        <dbReference type="ARBA" id="ARBA00007613"/>
    </source>
</evidence>
<dbReference type="RefSeq" id="WP_110999369.1">
    <property type="nucleotide sequence ID" value="NZ_QKTW01000018.1"/>
</dbReference>
<keyword evidence="2" id="KW-0564">Palmitate</keyword>
<dbReference type="Gene3D" id="1.20.1600.10">
    <property type="entry name" value="Outer membrane efflux proteins (OEP)"/>
    <property type="match status" value="1"/>
</dbReference>
<keyword evidence="2" id="KW-1134">Transmembrane beta strand</keyword>
<evidence type="ECO:0000256" key="2">
    <source>
        <dbReference type="RuleBase" id="RU362097"/>
    </source>
</evidence>
<evidence type="ECO:0000256" key="3">
    <source>
        <dbReference type="SAM" id="Coils"/>
    </source>
</evidence>
<comment type="caution">
    <text evidence="4">The sequence shown here is derived from an EMBL/GenBank/DDBJ whole genome shotgun (WGS) entry which is preliminary data.</text>
</comment>
<keyword evidence="3" id="KW-0175">Coiled coil</keyword>
<dbReference type="Gene3D" id="2.20.200.10">
    <property type="entry name" value="Outer membrane efflux proteins (OEP)"/>
    <property type="match status" value="1"/>
</dbReference>
<name>A0A2W2AWC8_9BACT</name>
<evidence type="ECO:0000313" key="4">
    <source>
        <dbReference type="EMBL" id="PZF72274.1"/>
    </source>
</evidence>
<dbReference type="EMBL" id="QKTW01000018">
    <property type="protein sequence ID" value="PZF72274.1"/>
    <property type="molecule type" value="Genomic_DNA"/>
</dbReference>
<dbReference type="PANTHER" id="PTHR30203:SF30">
    <property type="entry name" value="OUTER MEMBRANE PROTEIN-RELATED"/>
    <property type="match status" value="1"/>
</dbReference>
<keyword evidence="5" id="KW-1185">Reference proteome</keyword>
<keyword evidence="2" id="KW-0449">Lipoprotein</keyword>
<protein>
    <submittedName>
        <fullName evidence="4">TolC family protein</fullName>
    </submittedName>
</protein>
<sequence length="481" mass="53959">MKRSFLLYFIISALLLASCHTAKRVQIPDSVSVPTDVYHNSDSVNAANIAWQQFFKDQHLQTVIDSVLRNNQDMLIALQRVTIAKEQLRMAKAALLPSINAVATAGVERYGDYTMNGVGNYDTEFSENISDKQRIPTPTPDYYLGLRSSWEIDLWGKLRNRKKAAIARFAATQKGRQLIATALIAQTGTLYYELLALDNELLIVKRNTQLQEAALDIVKVQKEGGRATELAVKQFEAQLYYTKSFEYSTRQQIIALENQLRFLMGQYPAHIDRSKELSPENLPERLHTGVPSDLLLHRPDIQEAELSLQAAKADVKVARAAFLPSLTINPSVGFNAFDPSLLFNPGSFVWGIFGGLTAPVFNQKQISAAYAISIAQNKEAYYMYQKTVLNAVREVVTTMQQLEQTKKMLHMKEQQTQALQDAVSSARDLYVSGYATYLEIITAQKSALEAEIEENHARKLLFTQSIELYRALGGGSFTVDN</sequence>
<keyword evidence="2" id="KW-0732">Signal</keyword>
<dbReference type="PANTHER" id="PTHR30203">
    <property type="entry name" value="OUTER MEMBRANE CATION EFFLUX PROTEIN"/>
    <property type="match status" value="1"/>
</dbReference>
<dbReference type="NCBIfam" id="TIGR01845">
    <property type="entry name" value="outer_NodT"/>
    <property type="match status" value="1"/>
</dbReference>
<reference evidence="4 5" key="1">
    <citation type="submission" date="2018-06" db="EMBL/GenBank/DDBJ databases">
        <title>Mucibacter soli gen. nov., sp. nov., a new member of the family Chitinophagaceae producing mucin.</title>
        <authorList>
            <person name="Kim M.-K."/>
            <person name="Park S."/>
            <person name="Kim T.-S."/>
            <person name="Joung Y."/>
            <person name="Han J.-H."/>
            <person name="Kim S.B."/>
        </authorList>
    </citation>
    <scope>NUCLEOTIDE SEQUENCE [LARGE SCALE GENOMIC DNA]</scope>
    <source>
        <strain evidence="4 5">R1-15</strain>
    </source>
</reference>
<proteinExistence type="inferred from homology"/>
<dbReference type="SUPFAM" id="SSF56954">
    <property type="entry name" value="Outer membrane efflux proteins (OEP)"/>
    <property type="match status" value="1"/>
</dbReference>
<accession>A0A2W2AWC8</accession>
<dbReference type="PROSITE" id="PS51257">
    <property type="entry name" value="PROKAR_LIPOPROTEIN"/>
    <property type="match status" value="1"/>
</dbReference>
<dbReference type="AlphaFoldDB" id="A0A2W2AWC8"/>
<feature type="signal peptide" evidence="2">
    <location>
        <begin position="1"/>
        <end position="22"/>
    </location>
</feature>
<dbReference type="GO" id="GO:0005886">
    <property type="term" value="C:plasma membrane"/>
    <property type="evidence" value="ECO:0007669"/>
    <property type="project" value="UniProtKB-SubCell"/>
</dbReference>
<dbReference type="GO" id="GO:0015562">
    <property type="term" value="F:efflux transmembrane transporter activity"/>
    <property type="evidence" value="ECO:0007669"/>
    <property type="project" value="InterPro"/>
</dbReference>
<organism evidence="4 5">
    <name type="scientific">Taibaiella soli</name>
    <dbReference type="NCBI Taxonomy" id="1649169"/>
    <lineage>
        <taxon>Bacteria</taxon>
        <taxon>Pseudomonadati</taxon>
        <taxon>Bacteroidota</taxon>
        <taxon>Chitinophagia</taxon>
        <taxon>Chitinophagales</taxon>
        <taxon>Chitinophagaceae</taxon>
        <taxon>Taibaiella</taxon>
    </lineage>
</organism>
<gene>
    <name evidence="4" type="ORF">DN068_13000</name>
</gene>
<keyword evidence="2" id="KW-0472">Membrane</keyword>
<dbReference type="Pfam" id="PF02321">
    <property type="entry name" value="OEP"/>
    <property type="match status" value="2"/>
</dbReference>
<keyword evidence="2" id="KW-0812">Transmembrane</keyword>
<dbReference type="Proteomes" id="UP000248745">
    <property type="component" value="Unassembled WGS sequence"/>
</dbReference>
<comment type="subcellular location">
    <subcellularLocation>
        <location evidence="2">Cell membrane</location>
        <topology evidence="2">Lipid-anchor</topology>
    </subcellularLocation>
</comment>
<feature type="coiled-coil region" evidence="3">
    <location>
        <begin position="402"/>
        <end position="458"/>
    </location>
</feature>
<dbReference type="InterPro" id="IPR003423">
    <property type="entry name" value="OMP_efflux"/>
</dbReference>
<evidence type="ECO:0000313" key="5">
    <source>
        <dbReference type="Proteomes" id="UP000248745"/>
    </source>
</evidence>
<comment type="similarity">
    <text evidence="1 2">Belongs to the outer membrane factor (OMF) (TC 1.B.17) family.</text>
</comment>